<proteinExistence type="predicted"/>
<evidence type="ECO:0000313" key="3">
    <source>
        <dbReference type="EMBL" id="KAL3798730.1"/>
    </source>
</evidence>
<keyword evidence="2" id="KW-0472">Membrane</keyword>
<evidence type="ECO:0000256" key="1">
    <source>
        <dbReference type="SAM" id="MobiDB-lite"/>
    </source>
</evidence>
<comment type="caution">
    <text evidence="3">The sequence shown here is derived from an EMBL/GenBank/DDBJ whole genome shotgun (WGS) entry which is preliminary data.</text>
</comment>
<protein>
    <submittedName>
        <fullName evidence="3">Uncharacterized protein</fullName>
    </submittedName>
</protein>
<feature type="region of interest" description="Disordered" evidence="1">
    <location>
        <begin position="1"/>
        <end position="28"/>
    </location>
</feature>
<keyword evidence="4" id="KW-1185">Reference proteome</keyword>
<dbReference type="Proteomes" id="UP001530400">
    <property type="component" value="Unassembled WGS sequence"/>
</dbReference>
<dbReference type="AlphaFoldDB" id="A0ABD3QF03"/>
<gene>
    <name evidence="3" type="ORF">ACHAWO_012089</name>
</gene>
<name>A0ABD3QF03_9STRA</name>
<organism evidence="3 4">
    <name type="scientific">Cyclotella atomus</name>
    <dbReference type="NCBI Taxonomy" id="382360"/>
    <lineage>
        <taxon>Eukaryota</taxon>
        <taxon>Sar</taxon>
        <taxon>Stramenopiles</taxon>
        <taxon>Ochrophyta</taxon>
        <taxon>Bacillariophyta</taxon>
        <taxon>Coscinodiscophyceae</taxon>
        <taxon>Thalassiosirophycidae</taxon>
        <taxon>Stephanodiscales</taxon>
        <taxon>Stephanodiscaceae</taxon>
        <taxon>Cyclotella</taxon>
    </lineage>
</organism>
<sequence>MTIRDTNDPEISFDPSASAAPTAPPAPTDVPIANATAIPIVSATAVPVEPNQSSLLPDGSNIERTTNADGSLKVKFIKTTTQSDGFRSVRIEEYEVPANMAQTVIQSMDMTGEAPSSLYLTKIEDHRLPPDQAAGVSTAGSTTTVQAGSTAYPIAGASAGGTATTGGAATLAATPPIDYEVRQRRLKCMAAIGVFVGAFLIIFNVARSRSEMQSWDDDYWSSPTYPTINDDYYFSPSYPSQPIWSPSSFTLPPYIFKPFEPTKSPSPTLTPYPTTMSPAPTQTPYPTWDFNSFQFTLSPGMFDMFSPSPAAKGDDTGRNNDNTKGRLGHAVKNDKIKITPAIISPTFIRDPTTAPTRRPESNDKIRTVLQNAKVNDYV</sequence>
<dbReference type="EMBL" id="JALLPJ020000207">
    <property type="protein sequence ID" value="KAL3798730.1"/>
    <property type="molecule type" value="Genomic_DNA"/>
</dbReference>
<reference evidence="3 4" key="1">
    <citation type="submission" date="2024-10" db="EMBL/GenBank/DDBJ databases">
        <title>Updated reference genomes for cyclostephanoid diatoms.</title>
        <authorList>
            <person name="Roberts W.R."/>
            <person name="Alverson A.J."/>
        </authorList>
    </citation>
    <scope>NUCLEOTIDE SEQUENCE [LARGE SCALE GENOMIC DNA]</scope>
    <source>
        <strain evidence="3 4">AJA010-31</strain>
    </source>
</reference>
<evidence type="ECO:0000256" key="2">
    <source>
        <dbReference type="SAM" id="Phobius"/>
    </source>
</evidence>
<accession>A0ABD3QF03</accession>
<feature type="transmembrane region" description="Helical" evidence="2">
    <location>
        <begin position="189"/>
        <end position="206"/>
    </location>
</feature>
<evidence type="ECO:0000313" key="4">
    <source>
        <dbReference type="Proteomes" id="UP001530400"/>
    </source>
</evidence>
<keyword evidence="2" id="KW-0812">Transmembrane</keyword>
<keyword evidence="2" id="KW-1133">Transmembrane helix</keyword>